<dbReference type="Proteomes" id="UP001154329">
    <property type="component" value="Chromosome 4"/>
</dbReference>
<evidence type="ECO:0000256" key="1">
    <source>
        <dbReference type="SAM" id="Phobius"/>
    </source>
</evidence>
<keyword evidence="1" id="KW-0472">Membrane</keyword>
<accession>A0A9P0JC53</accession>
<sequence length="137" mass="15645">MNVLPRIYLLSLLYTVLINIVMYLYLILMYTIACNKAQFVHCTTAIKRGGSGAATTRNFFCFRARAIGGSAKRNGIGPSEAGSRCYCRRRRNLRRRPCPGDGQFVTRCPVARKIFHTYFFSSVPPPRNVVRRVRSYL</sequence>
<keyword evidence="1" id="KW-1133">Transmembrane helix</keyword>
<protein>
    <submittedName>
        <fullName evidence="2">Uncharacterized protein</fullName>
    </submittedName>
</protein>
<feature type="transmembrane region" description="Helical" evidence="1">
    <location>
        <begin position="7"/>
        <end position="33"/>
    </location>
</feature>
<gene>
    <name evidence="2" type="ORF">APHIGO_LOCUS10746</name>
</gene>
<dbReference type="AlphaFoldDB" id="A0A9P0JC53"/>
<keyword evidence="1" id="KW-0812">Transmembrane</keyword>
<organism evidence="2 3">
    <name type="scientific">Aphis gossypii</name>
    <name type="common">Cotton aphid</name>
    <dbReference type="NCBI Taxonomy" id="80765"/>
    <lineage>
        <taxon>Eukaryota</taxon>
        <taxon>Metazoa</taxon>
        <taxon>Ecdysozoa</taxon>
        <taxon>Arthropoda</taxon>
        <taxon>Hexapoda</taxon>
        <taxon>Insecta</taxon>
        <taxon>Pterygota</taxon>
        <taxon>Neoptera</taxon>
        <taxon>Paraneoptera</taxon>
        <taxon>Hemiptera</taxon>
        <taxon>Sternorrhyncha</taxon>
        <taxon>Aphidomorpha</taxon>
        <taxon>Aphidoidea</taxon>
        <taxon>Aphididae</taxon>
        <taxon>Aphidini</taxon>
        <taxon>Aphis</taxon>
        <taxon>Aphis</taxon>
    </lineage>
</organism>
<evidence type="ECO:0000313" key="3">
    <source>
        <dbReference type="Proteomes" id="UP001154329"/>
    </source>
</evidence>
<evidence type="ECO:0000313" key="2">
    <source>
        <dbReference type="EMBL" id="CAH1737160.1"/>
    </source>
</evidence>
<dbReference type="EMBL" id="OU899037">
    <property type="protein sequence ID" value="CAH1737160.1"/>
    <property type="molecule type" value="Genomic_DNA"/>
</dbReference>
<reference evidence="2" key="2">
    <citation type="submission" date="2022-10" db="EMBL/GenBank/DDBJ databases">
        <authorList>
            <consortium name="ENA_rothamsted_submissions"/>
            <consortium name="culmorum"/>
            <person name="King R."/>
        </authorList>
    </citation>
    <scope>NUCLEOTIDE SEQUENCE</scope>
</reference>
<keyword evidence="3" id="KW-1185">Reference proteome</keyword>
<name>A0A9P0JC53_APHGO</name>
<proteinExistence type="predicted"/>
<reference evidence="2" key="1">
    <citation type="submission" date="2022-02" db="EMBL/GenBank/DDBJ databases">
        <authorList>
            <person name="King R."/>
        </authorList>
    </citation>
    <scope>NUCLEOTIDE SEQUENCE</scope>
</reference>